<accession>A0A1Y3PH67</accession>
<dbReference type="AlphaFoldDB" id="A0A1Y3PH67"/>
<evidence type="ECO:0008006" key="3">
    <source>
        <dbReference type="Google" id="ProtNLM"/>
    </source>
</evidence>
<protein>
    <recommendedName>
        <fullName evidence="3">YgiT-type zinc finger domain-containing protein</fullName>
    </recommendedName>
</protein>
<reference evidence="2" key="1">
    <citation type="submission" date="2016-06" db="EMBL/GenBank/DDBJ databases">
        <authorList>
            <person name="Nascimento L."/>
            <person name="Pereira R.V."/>
            <person name="Martins L.F."/>
            <person name="Quaggio R.B."/>
            <person name="Silva A.M."/>
            <person name="Setubal J.C."/>
        </authorList>
    </citation>
    <scope>NUCLEOTIDE SEQUENCE [LARGE SCALE GENOMIC DNA]</scope>
</reference>
<dbReference type="Proteomes" id="UP000196475">
    <property type="component" value="Unassembled WGS sequence"/>
</dbReference>
<proteinExistence type="predicted"/>
<evidence type="ECO:0000313" key="2">
    <source>
        <dbReference type="Proteomes" id="UP000196475"/>
    </source>
</evidence>
<organism evidence="1 2">
    <name type="scientific">Bacillus thermozeamaize</name>
    <dbReference type="NCBI Taxonomy" id="230954"/>
    <lineage>
        <taxon>Bacteria</taxon>
        <taxon>Bacillati</taxon>
        <taxon>Bacillota</taxon>
        <taxon>Bacilli</taxon>
        <taxon>Bacillales</taxon>
        <taxon>Bacillaceae</taxon>
        <taxon>Bacillus</taxon>
    </lineage>
</organism>
<dbReference type="EMBL" id="LZRT01000090">
    <property type="protein sequence ID" value="OUM86464.1"/>
    <property type="molecule type" value="Genomic_DNA"/>
</dbReference>
<name>A0A1Y3PH67_9BACI</name>
<comment type="caution">
    <text evidence="1">The sequence shown here is derived from an EMBL/GenBank/DDBJ whole genome shotgun (WGS) entry which is preliminary data.</text>
</comment>
<gene>
    <name evidence="1" type="ORF">BAA01_06875</name>
</gene>
<sequence>MSFCCGASMVGAIGTMRHGKTYVHNLPMLFCPVCHQVEVHNAVTEEFAILIEYAESDAAREVDFAEYIDPSRMEDIFENCISCVTEDPHQIFEVQIDMALDLLIIAKKLKDLEWEMMLKKRLKVLSEKKQAILSGLL</sequence>
<evidence type="ECO:0000313" key="1">
    <source>
        <dbReference type="EMBL" id="OUM86464.1"/>
    </source>
</evidence>